<reference evidence="2" key="1">
    <citation type="submission" date="2017-01" db="EMBL/GenBank/DDBJ databases">
        <authorList>
            <person name="Varghese N."/>
            <person name="Submissions S."/>
        </authorList>
    </citation>
    <scope>NUCLEOTIDE SEQUENCE [LARGE SCALE GENOMIC DNA]</scope>
    <source>
        <strain evidence="2">DSM 24913</strain>
    </source>
</reference>
<dbReference type="RefSeq" id="WP_076518084.1">
    <property type="nucleotide sequence ID" value="NZ_FTOH01000016.1"/>
</dbReference>
<gene>
    <name evidence="1" type="ORF">SAMN05421686_11614</name>
</gene>
<accession>A0A1N7Q985</accession>
<keyword evidence="2" id="KW-1185">Reference proteome</keyword>
<dbReference type="SUPFAM" id="SSF47336">
    <property type="entry name" value="ACP-like"/>
    <property type="match status" value="1"/>
</dbReference>
<proteinExistence type="predicted"/>
<protein>
    <recommendedName>
        <fullName evidence="3">Phosphopantetheine attachment site</fullName>
    </recommendedName>
</protein>
<dbReference type="Proteomes" id="UP000185639">
    <property type="component" value="Unassembled WGS sequence"/>
</dbReference>
<evidence type="ECO:0000313" key="2">
    <source>
        <dbReference type="Proteomes" id="UP000185639"/>
    </source>
</evidence>
<name>A0A1N7Q985_9GAMM</name>
<dbReference type="EMBL" id="FTOH01000016">
    <property type="protein sequence ID" value="SIT19376.1"/>
    <property type="molecule type" value="Genomic_DNA"/>
</dbReference>
<organism evidence="1 2">
    <name type="scientific">Thalassolituus maritimus</name>
    <dbReference type="NCBI Taxonomy" id="484498"/>
    <lineage>
        <taxon>Bacteria</taxon>
        <taxon>Pseudomonadati</taxon>
        <taxon>Pseudomonadota</taxon>
        <taxon>Gammaproteobacteria</taxon>
        <taxon>Oceanospirillales</taxon>
        <taxon>Oceanospirillaceae</taxon>
        <taxon>Thalassolituus</taxon>
    </lineage>
</organism>
<dbReference type="InterPro" id="IPR036736">
    <property type="entry name" value="ACP-like_sf"/>
</dbReference>
<dbReference type="AlphaFoldDB" id="A0A1N7Q985"/>
<dbReference type="STRING" id="484498.SAMN05421686_11614"/>
<evidence type="ECO:0000313" key="1">
    <source>
        <dbReference type="EMBL" id="SIT19376.1"/>
    </source>
</evidence>
<evidence type="ECO:0008006" key="3">
    <source>
        <dbReference type="Google" id="ProtNLM"/>
    </source>
</evidence>
<dbReference type="OrthoDB" id="9255768at2"/>
<sequence>MDIVEFVEAVIESIDSGETNVDSTKSFIENGGYSLAAVRLSDIVFKKTQIVMNFFDIMGDESLQALLSKINEAVVSDNDEYADVDEGVL</sequence>